<dbReference type="EnsemblProtists" id="EOD37973">
    <property type="protein sequence ID" value="EOD37973"/>
    <property type="gene ID" value="EMIHUDRAFT_224984"/>
</dbReference>
<evidence type="ECO:0000313" key="4">
    <source>
        <dbReference type="Proteomes" id="UP000013827"/>
    </source>
</evidence>
<reference evidence="4" key="1">
    <citation type="journal article" date="2013" name="Nature">
        <title>Pan genome of the phytoplankton Emiliania underpins its global distribution.</title>
        <authorList>
            <person name="Read B.A."/>
            <person name="Kegel J."/>
            <person name="Klute M.J."/>
            <person name="Kuo A."/>
            <person name="Lefebvre S.C."/>
            <person name="Maumus F."/>
            <person name="Mayer C."/>
            <person name="Miller J."/>
            <person name="Monier A."/>
            <person name="Salamov A."/>
            <person name="Young J."/>
            <person name="Aguilar M."/>
            <person name="Claverie J.M."/>
            <person name="Frickenhaus S."/>
            <person name="Gonzalez K."/>
            <person name="Herman E.K."/>
            <person name="Lin Y.C."/>
            <person name="Napier J."/>
            <person name="Ogata H."/>
            <person name="Sarno A.F."/>
            <person name="Shmutz J."/>
            <person name="Schroeder D."/>
            <person name="de Vargas C."/>
            <person name="Verret F."/>
            <person name="von Dassow P."/>
            <person name="Valentin K."/>
            <person name="Van de Peer Y."/>
            <person name="Wheeler G."/>
            <person name="Dacks J.B."/>
            <person name="Delwiche C.F."/>
            <person name="Dyhrman S.T."/>
            <person name="Glockner G."/>
            <person name="John U."/>
            <person name="Richards T."/>
            <person name="Worden A.Z."/>
            <person name="Zhang X."/>
            <person name="Grigoriev I.V."/>
            <person name="Allen A.E."/>
            <person name="Bidle K."/>
            <person name="Borodovsky M."/>
            <person name="Bowler C."/>
            <person name="Brownlee C."/>
            <person name="Cock J.M."/>
            <person name="Elias M."/>
            <person name="Gladyshev V.N."/>
            <person name="Groth M."/>
            <person name="Guda C."/>
            <person name="Hadaegh A."/>
            <person name="Iglesias-Rodriguez M.D."/>
            <person name="Jenkins J."/>
            <person name="Jones B.M."/>
            <person name="Lawson T."/>
            <person name="Leese F."/>
            <person name="Lindquist E."/>
            <person name="Lobanov A."/>
            <person name="Lomsadze A."/>
            <person name="Malik S.B."/>
            <person name="Marsh M.E."/>
            <person name="Mackinder L."/>
            <person name="Mock T."/>
            <person name="Mueller-Roeber B."/>
            <person name="Pagarete A."/>
            <person name="Parker M."/>
            <person name="Probert I."/>
            <person name="Quesneville H."/>
            <person name="Raines C."/>
            <person name="Rensing S.A."/>
            <person name="Riano-Pachon D.M."/>
            <person name="Richier S."/>
            <person name="Rokitta S."/>
            <person name="Shiraiwa Y."/>
            <person name="Soanes D.M."/>
            <person name="van der Giezen M."/>
            <person name="Wahlund T.M."/>
            <person name="Williams B."/>
            <person name="Wilson W."/>
            <person name="Wolfe G."/>
            <person name="Wurch L.L."/>
        </authorList>
    </citation>
    <scope>NUCLEOTIDE SEQUENCE</scope>
</reference>
<dbReference type="Proteomes" id="UP000013827">
    <property type="component" value="Unassembled WGS sequence"/>
</dbReference>
<dbReference type="PaxDb" id="2903-EOD37973"/>
<accession>A0A0D3KQD8</accession>
<dbReference type="AlphaFoldDB" id="A0A0D3KQD8"/>
<dbReference type="Gene3D" id="2.100.10.30">
    <property type="entry name" value="Jacalin-like lectin domain"/>
    <property type="match status" value="1"/>
</dbReference>
<dbReference type="SUPFAM" id="SSF51101">
    <property type="entry name" value="Mannose-binding lectins"/>
    <property type="match status" value="1"/>
</dbReference>
<dbReference type="SMART" id="SM00915">
    <property type="entry name" value="Jacalin"/>
    <property type="match status" value="1"/>
</dbReference>
<dbReference type="PANTHER" id="PTHR21054">
    <property type="entry name" value="ZINC METALLOPROTEINASE-RELATED"/>
    <property type="match status" value="1"/>
</dbReference>
<feature type="region of interest" description="Disordered" evidence="1">
    <location>
        <begin position="1"/>
        <end position="26"/>
    </location>
</feature>
<proteinExistence type="predicted"/>
<protein>
    <recommendedName>
        <fullName evidence="2">Jacalin-type lectin domain-containing protein</fullName>
    </recommendedName>
</protein>
<reference evidence="3" key="2">
    <citation type="submission" date="2024-10" db="UniProtKB">
        <authorList>
            <consortium name="EnsemblProtists"/>
        </authorList>
    </citation>
    <scope>IDENTIFICATION</scope>
</reference>
<dbReference type="KEGG" id="ehx:EMIHUDRAFT_224984"/>
<evidence type="ECO:0000259" key="2">
    <source>
        <dbReference type="PROSITE" id="PS51752"/>
    </source>
</evidence>
<keyword evidence="4" id="KW-1185">Reference proteome</keyword>
<dbReference type="PROSITE" id="PS51752">
    <property type="entry name" value="JACALIN_LECTIN"/>
    <property type="match status" value="1"/>
</dbReference>
<feature type="domain" description="Jacalin-type lectin" evidence="2">
    <location>
        <begin position="24"/>
        <end position="161"/>
    </location>
</feature>
<evidence type="ECO:0000313" key="3">
    <source>
        <dbReference type="EnsemblProtists" id="EOD37973"/>
    </source>
</evidence>
<organism evidence="3 4">
    <name type="scientific">Emiliania huxleyi (strain CCMP1516)</name>
    <dbReference type="NCBI Taxonomy" id="280463"/>
    <lineage>
        <taxon>Eukaryota</taxon>
        <taxon>Haptista</taxon>
        <taxon>Haptophyta</taxon>
        <taxon>Prymnesiophyceae</taxon>
        <taxon>Isochrysidales</taxon>
        <taxon>Noelaerhabdaceae</taxon>
        <taxon>Emiliania</taxon>
    </lineage>
</organism>
<dbReference type="InterPro" id="IPR001229">
    <property type="entry name" value="Jacalin-like_lectin_dom"/>
</dbReference>
<evidence type="ECO:0000256" key="1">
    <source>
        <dbReference type="SAM" id="MobiDB-lite"/>
    </source>
</evidence>
<sequence length="265" mass="27631">MFQAATTHSAPVATNGRALSTNDPVKSGAYGGDGGDAFDDYNTLGPSSLGVSSIQLWSGNAIDRLVITYKDGHEVTHGDNSGGSASETFNVGSSYITKVSIRSGNVVDQLQFELADGKKSAVYGGNGGDAHSCQAPEGTAIVSFFGGAGNSLDQIGCYTIPTCSDIGSVTGKWVADVYTDGDATIEQMFGTASSTTYTRDESWSDSVTNTLSGGFEFEGSSSSVQVWRWEFDTADSCGDAQTFKDYVTTNDVDHEPCCPPGNSLS</sequence>
<dbReference type="InterPro" id="IPR053002">
    <property type="entry name" value="Metalloproteinase_M10B"/>
</dbReference>
<dbReference type="Pfam" id="PF01419">
    <property type="entry name" value="Jacalin"/>
    <property type="match status" value="1"/>
</dbReference>
<dbReference type="GeneID" id="17283243"/>
<name>A0A0D3KQD8_EMIH1</name>
<dbReference type="RefSeq" id="XP_005790402.1">
    <property type="nucleotide sequence ID" value="XM_005790345.1"/>
</dbReference>
<dbReference type="InterPro" id="IPR036404">
    <property type="entry name" value="Jacalin-like_lectin_dom_sf"/>
</dbReference>
<dbReference type="PANTHER" id="PTHR21054:SF2">
    <property type="entry name" value="MIP04191P"/>
    <property type="match status" value="1"/>
</dbReference>
<dbReference type="HOGENOM" id="CLU_1051452_0_0_1"/>